<organism evidence="1 2">
    <name type="scientific">Schleiferilactobacillus harbinensis</name>
    <dbReference type="NCBI Taxonomy" id="304207"/>
    <lineage>
        <taxon>Bacteria</taxon>
        <taxon>Bacillati</taxon>
        <taxon>Bacillota</taxon>
        <taxon>Bacilli</taxon>
        <taxon>Lactobacillales</taxon>
        <taxon>Lactobacillaceae</taxon>
        <taxon>Schleiferilactobacillus</taxon>
    </lineage>
</organism>
<reference evidence="1 2" key="1">
    <citation type="submission" date="2023-02" db="EMBL/GenBank/DDBJ databases">
        <title>The predominant lactic acid bacteria and yeasts involved in the spontaneous fermentation of millet during the production of the traditional porridge Hausa koko in Ghana.</title>
        <authorList>
            <person name="Atter A."/>
            <person name="Diaz M."/>
        </authorList>
    </citation>
    <scope>NUCLEOTIDE SEQUENCE [LARGE SCALE GENOMIC DNA]</scope>
    <source>
        <strain evidence="1 2">FI11640</strain>
    </source>
</reference>
<comment type="caution">
    <text evidence="1">The sequence shown here is derived from an EMBL/GenBank/DDBJ whole genome shotgun (WGS) entry which is preliminary data.</text>
</comment>
<gene>
    <name evidence="1" type="ORF">PS435_11345</name>
</gene>
<protein>
    <submittedName>
        <fullName evidence="1">Uncharacterized protein</fullName>
    </submittedName>
</protein>
<evidence type="ECO:0000313" key="1">
    <source>
        <dbReference type="EMBL" id="MEE6716454.1"/>
    </source>
</evidence>
<proteinExistence type="predicted"/>
<sequence>MGQYTFSFTVAEDQFQNLKHVVEANRGEALNNGDFARALINSGVQLEMLKYKARLQVKKKEVHHGTS</sequence>
<dbReference type="EMBL" id="JAQSGK010000035">
    <property type="protein sequence ID" value="MEE6716454.1"/>
    <property type="molecule type" value="Genomic_DNA"/>
</dbReference>
<evidence type="ECO:0000313" key="2">
    <source>
        <dbReference type="Proteomes" id="UP001330016"/>
    </source>
</evidence>
<name>A0ABU7T1G0_9LACO</name>
<accession>A0ABU7T1G0</accession>
<dbReference type="Proteomes" id="UP001330016">
    <property type="component" value="Unassembled WGS sequence"/>
</dbReference>
<keyword evidence="2" id="KW-1185">Reference proteome</keyword>
<dbReference type="RefSeq" id="WP_331244114.1">
    <property type="nucleotide sequence ID" value="NZ_JAQSGJ010000035.1"/>
</dbReference>